<name>X1LMG0_9ZZZZ</name>
<proteinExistence type="predicted"/>
<sequence>MPLLTGIKDLSGLKIGHINTDPPFMAILLGRLGFYELLNSTGIDFVIGDPIVFQADNINYFFVPISMGYAIKNYEGIRFAILCKNKDSLTIADEIKITLVKQRSDVLWVIDKNMIDSPPMKINFFIKDRGLSDTSITAIEIEPDTMLLKKLQNFKNNFNNMLSRKIYLENKRLDEYILSKIALSKDVNVILYPEYLFGDVIKKDSISLREILNNVMCELKFQKSVDMTKNEILEFNKEKKYKVWGKSIRTNQVLLPDNQGEYLFDLLAPIKEPGNY</sequence>
<gene>
    <name evidence="1" type="ORF">S06H3_00992</name>
</gene>
<accession>X1LMG0</accession>
<dbReference type="AlphaFoldDB" id="X1LMG0"/>
<protein>
    <submittedName>
        <fullName evidence="1">Uncharacterized protein</fullName>
    </submittedName>
</protein>
<comment type="caution">
    <text evidence="1">The sequence shown here is derived from an EMBL/GenBank/DDBJ whole genome shotgun (WGS) entry which is preliminary data.</text>
</comment>
<dbReference type="EMBL" id="BARV01000225">
    <property type="protein sequence ID" value="GAH95333.1"/>
    <property type="molecule type" value="Genomic_DNA"/>
</dbReference>
<organism evidence="1">
    <name type="scientific">marine sediment metagenome</name>
    <dbReference type="NCBI Taxonomy" id="412755"/>
    <lineage>
        <taxon>unclassified sequences</taxon>
        <taxon>metagenomes</taxon>
        <taxon>ecological metagenomes</taxon>
    </lineage>
</organism>
<evidence type="ECO:0000313" key="1">
    <source>
        <dbReference type="EMBL" id="GAH95333.1"/>
    </source>
</evidence>
<reference evidence="1" key="1">
    <citation type="journal article" date="2014" name="Front. Microbiol.">
        <title>High frequency of phylogenetically diverse reductive dehalogenase-homologous genes in deep subseafloor sedimentary metagenomes.</title>
        <authorList>
            <person name="Kawai M."/>
            <person name="Futagami T."/>
            <person name="Toyoda A."/>
            <person name="Takaki Y."/>
            <person name="Nishi S."/>
            <person name="Hori S."/>
            <person name="Arai W."/>
            <person name="Tsubouchi T."/>
            <person name="Morono Y."/>
            <person name="Uchiyama I."/>
            <person name="Ito T."/>
            <person name="Fujiyama A."/>
            <person name="Inagaki F."/>
            <person name="Takami H."/>
        </authorList>
    </citation>
    <scope>NUCLEOTIDE SEQUENCE</scope>
    <source>
        <strain evidence="1">Expedition CK06-06</strain>
    </source>
</reference>